<feature type="domain" description="BAR" evidence="5">
    <location>
        <begin position="14"/>
        <end position="254"/>
    </location>
</feature>
<dbReference type="PROSITE" id="PS51021">
    <property type="entry name" value="BAR"/>
    <property type="match status" value="1"/>
</dbReference>
<keyword evidence="2" id="KW-0597">Phosphoprotein</keyword>
<dbReference type="GO" id="GO:0032956">
    <property type="term" value="P:regulation of actin cytoskeleton organization"/>
    <property type="evidence" value="ECO:0007669"/>
    <property type="project" value="TreeGrafter"/>
</dbReference>
<dbReference type="GO" id="GO:0035020">
    <property type="term" value="P:regulation of Rac protein signal transduction"/>
    <property type="evidence" value="ECO:0007669"/>
    <property type="project" value="TreeGrafter"/>
</dbReference>
<evidence type="ECO:0000256" key="2">
    <source>
        <dbReference type="ARBA" id="ARBA00022553"/>
    </source>
</evidence>
<dbReference type="Gene3D" id="1.10.555.10">
    <property type="entry name" value="Rho GTPase activation protein"/>
    <property type="match status" value="2"/>
</dbReference>
<dbReference type="EMBL" id="JARQWQ010000005">
    <property type="protein sequence ID" value="KAK2571570.1"/>
    <property type="molecule type" value="Genomic_DNA"/>
</dbReference>
<dbReference type="Gene3D" id="1.20.1270.60">
    <property type="entry name" value="Arfaptin homology (AH) domain/BAR domain"/>
    <property type="match status" value="1"/>
</dbReference>
<sequence length="470" mass="52886">MRKQFYRVKQLADQRVGRAEKTEILTDDLQQVEKTVDKIKHACQTTNKRLAASMQGSGMDFEKRLAALFVKSSYFRGSDEFAMLWPQLRSDYMRKLHQTALATSMLEAGLQLGEGSLLGEVMQRAGDAQTSLARELAEYEMHVERDVLAPMSSLLENDIPSINQTKKKLNKTRLDMDTVKSRWMAAVKVSHGASKDMVAAAGKADALKAQYEEETNKFEACQYIEAQMDYHKRSVAALDSILPNLRALLDEYELQPIYGCPLEDHLRVQERDIAFVIEECVTFLYKEAMDVQAEFDAGLVDLAEFGNDVHIVAGALKQYLRELPEPLTTFSLYNEWIQAHGYLVKFLGKLSENSEVNKMSASNIAIVIAPNIIWSAEDEGGVNVQHTGVQSSIVEALIQHHDWFFPGEIDFTRKTVVETNGSVSRPSSDKIFDHRKHSSEFKSVTGGFLEEVVSLISFKGPEEMSPKTGR</sequence>
<dbReference type="GO" id="GO:0005096">
    <property type="term" value="F:GTPase activator activity"/>
    <property type="evidence" value="ECO:0007669"/>
    <property type="project" value="UniProtKB-KW"/>
</dbReference>
<feature type="domain" description="Rho-GAP" evidence="4">
    <location>
        <begin position="236"/>
        <end position="405"/>
    </location>
</feature>
<name>A0AAD9R2G5_ACRCE</name>
<dbReference type="SUPFAM" id="SSF103657">
    <property type="entry name" value="BAR/IMD domain-like"/>
    <property type="match status" value="1"/>
</dbReference>
<dbReference type="InterPro" id="IPR000198">
    <property type="entry name" value="RhoGAP_dom"/>
</dbReference>
<dbReference type="InterPro" id="IPR027267">
    <property type="entry name" value="AH/BAR_dom_sf"/>
</dbReference>
<dbReference type="GO" id="GO:0005737">
    <property type="term" value="C:cytoplasm"/>
    <property type="evidence" value="ECO:0007669"/>
    <property type="project" value="InterPro"/>
</dbReference>
<gene>
    <name evidence="6" type="ORF">P5673_002930</name>
</gene>
<accession>A0AAD9R2G5</accession>
<evidence type="ECO:0000259" key="5">
    <source>
        <dbReference type="PROSITE" id="PS51021"/>
    </source>
</evidence>
<evidence type="ECO:0000256" key="3">
    <source>
        <dbReference type="SAM" id="Coils"/>
    </source>
</evidence>
<dbReference type="InterPro" id="IPR004148">
    <property type="entry name" value="BAR_dom"/>
</dbReference>
<dbReference type="InterPro" id="IPR008936">
    <property type="entry name" value="Rho_GTPase_activation_prot"/>
</dbReference>
<evidence type="ECO:0000313" key="6">
    <source>
        <dbReference type="EMBL" id="KAK2571570.1"/>
    </source>
</evidence>
<evidence type="ECO:0000256" key="1">
    <source>
        <dbReference type="ARBA" id="ARBA00022468"/>
    </source>
</evidence>
<dbReference type="SMART" id="SM00721">
    <property type="entry name" value="BAR"/>
    <property type="match status" value="1"/>
</dbReference>
<dbReference type="Pfam" id="PF00620">
    <property type="entry name" value="RhoGAP"/>
    <property type="match status" value="2"/>
</dbReference>
<keyword evidence="7" id="KW-1185">Reference proteome</keyword>
<dbReference type="PANTHER" id="PTHR14130">
    <property type="entry name" value="3BP-1 RELATED RHOGAP"/>
    <property type="match status" value="1"/>
</dbReference>
<reference evidence="6" key="2">
    <citation type="journal article" date="2023" name="Science">
        <title>Genomic signatures of disease resistance in endangered staghorn corals.</title>
        <authorList>
            <person name="Vollmer S.V."/>
            <person name="Selwyn J.D."/>
            <person name="Despard B.A."/>
            <person name="Roesel C.L."/>
        </authorList>
    </citation>
    <scope>NUCLEOTIDE SEQUENCE</scope>
    <source>
        <strain evidence="6">K2</strain>
    </source>
</reference>
<dbReference type="Pfam" id="PF03114">
    <property type="entry name" value="BAR"/>
    <property type="match status" value="1"/>
</dbReference>
<evidence type="ECO:0000313" key="7">
    <source>
        <dbReference type="Proteomes" id="UP001249851"/>
    </source>
</evidence>
<protein>
    <submittedName>
        <fullName evidence="6">Rho GTPase-activating protein 44</fullName>
    </submittedName>
</protein>
<dbReference type="PANTHER" id="PTHR14130:SF14">
    <property type="entry name" value="RHO GTPASE-ACTIVATING PROTEIN 92B"/>
    <property type="match status" value="1"/>
</dbReference>
<dbReference type="SMART" id="SM00324">
    <property type="entry name" value="RhoGAP"/>
    <property type="match status" value="1"/>
</dbReference>
<dbReference type="PROSITE" id="PS50238">
    <property type="entry name" value="RHOGAP"/>
    <property type="match status" value="1"/>
</dbReference>
<keyword evidence="1" id="KW-0343">GTPase activation</keyword>
<dbReference type="Proteomes" id="UP001249851">
    <property type="component" value="Unassembled WGS sequence"/>
</dbReference>
<dbReference type="InterPro" id="IPR047165">
    <property type="entry name" value="RHG17/44/SH3BP1-like"/>
</dbReference>
<dbReference type="GO" id="GO:0007165">
    <property type="term" value="P:signal transduction"/>
    <property type="evidence" value="ECO:0007669"/>
    <property type="project" value="InterPro"/>
</dbReference>
<comment type="caution">
    <text evidence="6">The sequence shown here is derived from an EMBL/GenBank/DDBJ whole genome shotgun (WGS) entry which is preliminary data.</text>
</comment>
<dbReference type="AlphaFoldDB" id="A0AAD9R2G5"/>
<proteinExistence type="predicted"/>
<keyword evidence="3" id="KW-0175">Coiled coil</keyword>
<feature type="coiled-coil region" evidence="3">
    <location>
        <begin position="162"/>
        <end position="217"/>
    </location>
</feature>
<reference evidence="6" key="1">
    <citation type="journal article" date="2023" name="G3 (Bethesda)">
        <title>Whole genome assembly and annotation of the endangered Caribbean coral Acropora cervicornis.</title>
        <authorList>
            <person name="Selwyn J.D."/>
            <person name="Vollmer S.V."/>
        </authorList>
    </citation>
    <scope>NUCLEOTIDE SEQUENCE</scope>
    <source>
        <strain evidence="6">K2</strain>
    </source>
</reference>
<evidence type="ECO:0000259" key="4">
    <source>
        <dbReference type="PROSITE" id="PS50238"/>
    </source>
</evidence>
<dbReference type="SUPFAM" id="SSF48350">
    <property type="entry name" value="GTPase activation domain, GAP"/>
    <property type="match status" value="1"/>
</dbReference>
<organism evidence="6 7">
    <name type="scientific">Acropora cervicornis</name>
    <name type="common">Staghorn coral</name>
    <dbReference type="NCBI Taxonomy" id="6130"/>
    <lineage>
        <taxon>Eukaryota</taxon>
        <taxon>Metazoa</taxon>
        <taxon>Cnidaria</taxon>
        <taxon>Anthozoa</taxon>
        <taxon>Hexacorallia</taxon>
        <taxon>Scleractinia</taxon>
        <taxon>Astrocoeniina</taxon>
        <taxon>Acroporidae</taxon>
        <taxon>Acropora</taxon>
    </lineage>
</organism>